<gene>
    <name evidence="9" type="ORF">CYR79_00840</name>
</gene>
<dbReference type="PANTHER" id="PTHR23514:SF3">
    <property type="entry name" value="BYPASS OF STOP CODON PROTEIN 6"/>
    <property type="match status" value="1"/>
</dbReference>
<dbReference type="SUPFAM" id="SSF103473">
    <property type="entry name" value="MFS general substrate transporter"/>
    <property type="match status" value="1"/>
</dbReference>
<dbReference type="InterPro" id="IPR020846">
    <property type="entry name" value="MFS_dom"/>
</dbReference>
<dbReference type="RefSeq" id="WP_101811203.1">
    <property type="nucleotide sequence ID" value="NZ_PKGI01000004.1"/>
</dbReference>
<evidence type="ECO:0000256" key="2">
    <source>
        <dbReference type="ARBA" id="ARBA00008335"/>
    </source>
</evidence>
<feature type="transmembrane region" description="Helical" evidence="7">
    <location>
        <begin position="167"/>
        <end position="187"/>
    </location>
</feature>
<organism evidence="9 10">
    <name type="scientific">Ligilactobacillus agilis</name>
    <dbReference type="NCBI Taxonomy" id="1601"/>
    <lineage>
        <taxon>Bacteria</taxon>
        <taxon>Bacillati</taxon>
        <taxon>Bacillota</taxon>
        <taxon>Bacilli</taxon>
        <taxon>Lactobacillales</taxon>
        <taxon>Lactobacillaceae</taxon>
        <taxon>Ligilactobacillus</taxon>
    </lineage>
</organism>
<evidence type="ECO:0000256" key="6">
    <source>
        <dbReference type="ARBA" id="ARBA00023136"/>
    </source>
</evidence>
<evidence type="ECO:0000256" key="7">
    <source>
        <dbReference type="SAM" id="Phobius"/>
    </source>
</evidence>
<evidence type="ECO:0000313" key="9">
    <source>
        <dbReference type="EMBL" id="PLA77390.1"/>
    </source>
</evidence>
<comment type="caution">
    <text evidence="9">The sequence shown here is derived from an EMBL/GenBank/DDBJ whole genome shotgun (WGS) entry which is preliminary data.</text>
</comment>
<dbReference type="Proteomes" id="UP000234579">
    <property type="component" value="Unassembled WGS sequence"/>
</dbReference>
<evidence type="ECO:0000313" key="10">
    <source>
        <dbReference type="Proteomes" id="UP000234579"/>
    </source>
</evidence>
<dbReference type="GO" id="GO:0005886">
    <property type="term" value="C:plasma membrane"/>
    <property type="evidence" value="ECO:0007669"/>
    <property type="project" value="UniProtKB-SubCell"/>
</dbReference>
<feature type="transmembrane region" description="Helical" evidence="7">
    <location>
        <begin position="52"/>
        <end position="70"/>
    </location>
</feature>
<feature type="transmembrane region" description="Helical" evidence="7">
    <location>
        <begin position="282"/>
        <end position="302"/>
    </location>
</feature>
<dbReference type="GO" id="GO:0022857">
    <property type="term" value="F:transmembrane transporter activity"/>
    <property type="evidence" value="ECO:0007669"/>
    <property type="project" value="InterPro"/>
</dbReference>
<comment type="subcellular location">
    <subcellularLocation>
        <location evidence="1">Cell membrane</location>
        <topology evidence="1">Multi-pass membrane protein</topology>
    </subcellularLocation>
</comment>
<reference evidence="10" key="1">
    <citation type="submission" date="2017-12" db="EMBL/GenBank/DDBJ databases">
        <authorList>
            <person name="Christensen H."/>
        </authorList>
    </citation>
    <scope>NUCLEOTIDE SEQUENCE [LARGE SCALE GENOMIC DNA]</scope>
    <source>
        <strain evidence="10">268A</strain>
    </source>
</reference>
<name>A0A2I2ADF5_9LACO</name>
<dbReference type="PROSITE" id="PS50850">
    <property type="entry name" value="MFS"/>
    <property type="match status" value="1"/>
</dbReference>
<feature type="transmembrane region" description="Helical" evidence="7">
    <location>
        <begin position="219"/>
        <end position="238"/>
    </location>
</feature>
<evidence type="ECO:0000256" key="4">
    <source>
        <dbReference type="ARBA" id="ARBA00022692"/>
    </source>
</evidence>
<evidence type="ECO:0000256" key="3">
    <source>
        <dbReference type="ARBA" id="ARBA00022448"/>
    </source>
</evidence>
<dbReference type="InterPro" id="IPR036259">
    <property type="entry name" value="MFS_trans_sf"/>
</dbReference>
<keyword evidence="5 7" id="KW-1133">Transmembrane helix</keyword>
<keyword evidence="3" id="KW-0813">Transport</keyword>
<feature type="transmembrane region" description="Helical" evidence="7">
    <location>
        <begin position="141"/>
        <end position="161"/>
    </location>
</feature>
<evidence type="ECO:0000256" key="1">
    <source>
        <dbReference type="ARBA" id="ARBA00004651"/>
    </source>
</evidence>
<comment type="similarity">
    <text evidence="2">Belongs to the major facilitator superfamily.</text>
</comment>
<feature type="transmembrane region" description="Helical" evidence="7">
    <location>
        <begin position="308"/>
        <end position="332"/>
    </location>
</feature>
<feature type="transmembrane region" description="Helical" evidence="7">
    <location>
        <begin position="82"/>
        <end position="99"/>
    </location>
</feature>
<feature type="transmembrane region" description="Helical" evidence="7">
    <location>
        <begin position="21"/>
        <end position="40"/>
    </location>
</feature>
<accession>A0A2I2ADF5</accession>
<protein>
    <submittedName>
        <fullName evidence="9">MFS transporter</fullName>
    </submittedName>
</protein>
<evidence type="ECO:0000259" key="8">
    <source>
        <dbReference type="PROSITE" id="PS50850"/>
    </source>
</evidence>
<evidence type="ECO:0000256" key="5">
    <source>
        <dbReference type="ARBA" id="ARBA00022989"/>
    </source>
</evidence>
<feature type="transmembrane region" description="Helical" evidence="7">
    <location>
        <begin position="369"/>
        <end position="390"/>
    </location>
</feature>
<proteinExistence type="inferred from homology"/>
<feature type="domain" description="Major facilitator superfamily (MFS) profile" evidence="8">
    <location>
        <begin position="17"/>
        <end position="398"/>
    </location>
</feature>
<feature type="transmembrane region" description="Helical" evidence="7">
    <location>
        <begin position="344"/>
        <end position="363"/>
    </location>
</feature>
<keyword evidence="4 7" id="KW-0812">Transmembrane</keyword>
<dbReference type="InterPro" id="IPR011701">
    <property type="entry name" value="MFS"/>
</dbReference>
<keyword evidence="6 7" id="KW-0472">Membrane</keyword>
<feature type="transmembrane region" description="Helical" evidence="7">
    <location>
        <begin position="105"/>
        <end position="129"/>
    </location>
</feature>
<dbReference type="EMBL" id="PKGI01000004">
    <property type="protein sequence ID" value="PLA77390.1"/>
    <property type="molecule type" value="Genomic_DNA"/>
</dbReference>
<dbReference type="Pfam" id="PF07690">
    <property type="entry name" value="MFS_1"/>
    <property type="match status" value="1"/>
</dbReference>
<dbReference type="Gene3D" id="1.20.1250.20">
    <property type="entry name" value="MFS general substrate transporter like domains"/>
    <property type="match status" value="2"/>
</dbReference>
<sequence length="400" mass="43402">MQIELSNDEIKIKKLRLTLSLYLNYFVHGFGLIILAQNMVALSQDWGTPLKVVSFVISGIGIGRLIAYLITGPLADALSRKLFIYIGMLSYLTFALGMVMHPNLIVAYGLAILAGIANSALDAGTYTTLVEMNNGKGHGTVLIKAFMSLGEFVLPLIIATIQQQAWWYGWSFIVMAAVIIVNLILIAPLKFPQPNQVASAQQEFAQAESKTKRNLQTGLLLVYGYTSMALMIWFTQWISLYAKESLNLGITQSQLMMSLYSVGSIIGVLVLFFLLQKVKRKLNLMLALNGGALLALLALLLIPNLLAIQVASLLFGFCAAGGVMQTGLTVFIDLFPKHRGLVTGIYYFFGSIASFTVPLITGLLSDQGIATAFGGDLVIAAVGLVIVGLLRLTAREGRLK</sequence>
<feature type="transmembrane region" description="Helical" evidence="7">
    <location>
        <begin position="258"/>
        <end position="275"/>
    </location>
</feature>
<dbReference type="InterPro" id="IPR051788">
    <property type="entry name" value="MFS_Transporter"/>
</dbReference>
<dbReference type="AlphaFoldDB" id="A0A2I2ADF5"/>
<dbReference type="PANTHER" id="PTHR23514">
    <property type="entry name" value="BYPASS OF STOP CODON PROTEIN 6"/>
    <property type="match status" value="1"/>
</dbReference>